<evidence type="ECO:0000256" key="8">
    <source>
        <dbReference type="ARBA" id="ARBA00023136"/>
    </source>
</evidence>
<keyword evidence="7 11" id="KW-1133">Transmembrane helix</keyword>
<organism evidence="14 15">
    <name type="scientific">Candidatus Daviesbacteria bacterium GW2011_GWA2_40_9</name>
    <dbReference type="NCBI Taxonomy" id="1618424"/>
    <lineage>
        <taxon>Bacteria</taxon>
        <taxon>Candidatus Daviesiibacteriota</taxon>
    </lineage>
</organism>
<evidence type="ECO:0000256" key="4">
    <source>
        <dbReference type="ARBA" id="ARBA00022475"/>
    </source>
</evidence>
<feature type="transmembrane region" description="Helical" evidence="11">
    <location>
        <begin position="165"/>
        <end position="187"/>
    </location>
</feature>
<evidence type="ECO:0000256" key="3">
    <source>
        <dbReference type="ARBA" id="ARBA00021907"/>
    </source>
</evidence>
<protein>
    <recommendedName>
        <fullName evidence="3 10">Cell division protein FtsX</fullName>
    </recommendedName>
</protein>
<evidence type="ECO:0000313" key="15">
    <source>
        <dbReference type="Proteomes" id="UP000034601"/>
    </source>
</evidence>
<dbReference type="PANTHER" id="PTHR47755">
    <property type="entry name" value="CELL DIVISION PROTEIN FTSX"/>
    <property type="match status" value="1"/>
</dbReference>
<evidence type="ECO:0000256" key="1">
    <source>
        <dbReference type="ARBA" id="ARBA00004651"/>
    </source>
</evidence>
<evidence type="ECO:0000256" key="9">
    <source>
        <dbReference type="ARBA" id="ARBA00023306"/>
    </source>
</evidence>
<keyword evidence="9 10" id="KW-0131">Cell cycle</keyword>
<gene>
    <name evidence="14" type="ORF">UU29_C0011G0037</name>
</gene>
<dbReference type="EMBL" id="LCAB01000011">
    <property type="protein sequence ID" value="KKR82590.1"/>
    <property type="molecule type" value="Genomic_DNA"/>
</dbReference>
<keyword evidence="4 10" id="KW-1003">Cell membrane</keyword>
<keyword evidence="6 11" id="KW-0812">Transmembrane</keyword>
<dbReference type="GO" id="GO:0005886">
    <property type="term" value="C:plasma membrane"/>
    <property type="evidence" value="ECO:0007669"/>
    <property type="project" value="UniProtKB-SubCell"/>
</dbReference>
<dbReference type="InterPro" id="IPR003838">
    <property type="entry name" value="ABC3_permease_C"/>
</dbReference>
<keyword evidence="8 10" id="KW-0472">Membrane</keyword>
<dbReference type="PANTHER" id="PTHR47755:SF1">
    <property type="entry name" value="CELL DIVISION PROTEIN FTSX"/>
    <property type="match status" value="1"/>
</dbReference>
<evidence type="ECO:0000256" key="7">
    <source>
        <dbReference type="ARBA" id="ARBA00022989"/>
    </source>
</evidence>
<dbReference type="Gene3D" id="3.30.70.3040">
    <property type="match status" value="1"/>
</dbReference>
<evidence type="ECO:0000256" key="11">
    <source>
        <dbReference type="SAM" id="Phobius"/>
    </source>
</evidence>
<dbReference type="Pfam" id="PF18075">
    <property type="entry name" value="FtsX_ECD"/>
    <property type="match status" value="1"/>
</dbReference>
<evidence type="ECO:0000256" key="6">
    <source>
        <dbReference type="ARBA" id="ARBA00022692"/>
    </source>
</evidence>
<comment type="similarity">
    <text evidence="2 10">Belongs to the ABC-4 integral membrane protein family. FtsX subfamily.</text>
</comment>
<name>A0A0G0WEB1_9BACT</name>
<evidence type="ECO:0000259" key="12">
    <source>
        <dbReference type="Pfam" id="PF02687"/>
    </source>
</evidence>
<comment type="caution">
    <text evidence="14">The sequence shown here is derived from an EMBL/GenBank/DDBJ whole genome shotgun (WGS) entry which is preliminary data.</text>
</comment>
<feature type="domain" description="FtsX extracellular" evidence="13">
    <location>
        <begin position="57"/>
        <end position="145"/>
    </location>
</feature>
<evidence type="ECO:0000256" key="2">
    <source>
        <dbReference type="ARBA" id="ARBA00007379"/>
    </source>
</evidence>
<sequence>MVIFNFVKKNIRRTPYQALTATMAMFLAFLAFSSFLLLALGSQKVLRFYESKPQTIAFFKDGTKNEDIQAIQDALNSTGRVTKFKYVSKEEALEIYRERNKNNPMLLELVTANILPASLEISALTPDDLKPIAEVLRKEPVVEEVVFPEDVVAQLAQATKFIRTIGGSIVGFLITFSTIIIVMIIGFKIRLKREEIETMKLMGASTWFIRMPFIIEGIIYALIGAIIGWLANYFMIWYFEPILVDGNNLFYFEISQILLPVSPIFMLELLMAQVVVAILVGGLGSLLAVRRYLHL</sequence>
<dbReference type="AlphaFoldDB" id="A0A0G0WEB1"/>
<dbReference type="GO" id="GO:0051301">
    <property type="term" value="P:cell division"/>
    <property type="evidence" value="ECO:0007669"/>
    <property type="project" value="UniProtKB-KW"/>
</dbReference>
<reference evidence="14 15" key="1">
    <citation type="journal article" date="2015" name="Nature">
        <title>rRNA introns, odd ribosomes, and small enigmatic genomes across a large radiation of phyla.</title>
        <authorList>
            <person name="Brown C.T."/>
            <person name="Hug L.A."/>
            <person name="Thomas B.C."/>
            <person name="Sharon I."/>
            <person name="Castelle C.J."/>
            <person name="Singh A."/>
            <person name="Wilkins M.J."/>
            <person name="Williams K.H."/>
            <person name="Banfield J.F."/>
        </authorList>
    </citation>
    <scope>NUCLEOTIDE SEQUENCE [LARGE SCALE GENOMIC DNA]</scope>
</reference>
<evidence type="ECO:0000313" key="14">
    <source>
        <dbReference type="EMBL" id="KKR82590.1"/>
    </source>
</evidence>
<comment type="subcellular location">
    <subcellularLocation>
        <location evidence="1">Cell membrane</location>
        <topology evidence="1">Multi-pass membrane protein</topology>
    </subcellularLocation>
</comment>
<dbReference type="PIRSF" id="PIRSF003097">
    <property type="entry name" value="FtsX"/>
    <property type="match status" value="1"/>
</dbReference>
<feature type="transmembrane region" description="Helical" evidence="11">
    <location>
        <begin position="207"/>
        <end position="231"/>
    </location>
</feature>
<feature type="transmembrane region" description="Helical" evidence="11">
    <location>
        <begin position="269"/>
        <end position="289"/>
    </location>
</feature>
<evidence type="ECO:0000259" key="13">
    <source>
        <dbReference type="Pfam" id="PF18075"/>
    </source>
</evidence>
<dbReference type="Proteomes" id="UP000034601">
    <property type="component" value="Unassembled WGS sequence"/>
</dbReference>
<evidence type="ECO:0000256" key="5">
    <source>
        <dbReference type="ARBA" id="ARBA00022618"/>
    </source>
</evidence>
<dbReference type="InterPro" id="IPR004513">
    <property type="entry name" value="FtsX"/>
</dbReference>
<dbReference type="Pfam" id="PF02687">
    <property type="entry name" value="FtsX"/>
    <property type="match status" value="1"/>
</dbReference>
<keyword evidence="5 10" id="KW-0132">Cell division</keyword>
<dbReference type="PATRIC" id="fig|1618424.3.peg.912"/>
<dbReference type="InterPro" id="IPR040690">
    <property type="entry name" value="FtsX_ECD"/>
</dbReference>
<proteinExistence type="inferred from homology"/>
<feature type="domain" description="ABC3 transporter permease C-terminal" evidence="12">
    <location>
        <begin position="168"/>
        <end position="291"/>
    </location>
</feature>
<accession>A0A0G0WEB1</accession>
<evidence type="ECO:0000256" key="10">
    <source>
        <dbReference type="PIRNR" id="PIRNR003097"/>
    </source>
</evidence>